<dbReference type="KEGG" id="lhf:JCM16775_p1016"/>
<dbReference type="InterPro" id="IPR036388">
    <property type="entry name" value="WH-like_DNA-bd_sf"/>
</dbReference>
<keyword evidence="4" id="KW-0614">Plasmid</keyword>
<dbReference type="InterPro" id="IPR000525">
    <property type="entry name" value="Initiator_Rep_WH1"/>
</dbReference>
<geneLocation type="plasmid" evidence="5">
    <name>pjcm16775-1 dna</name>
</geneLocation>
<organism evidence="4 5">
    <name type="scientific">Leptotrichia hofstadii</name>
    <dbReference type="NCBI Taxonomy" id="157688"/>
    <lineage>
        <taxon>Bacteria</taxon>
        <taxon>Fusobacteriati</taxon>
        <taxon>Fusobacteriota</taxon>
        <taxon>Fusobacteriia</taxon>
        <taxon>Fusobacteriales</taxon>
        <taxon>Leptotrichiaceae</taxon>
        <taxon>Leptotrichia</taxon>
    </lineage>
</organism>
<protein>
    <submittedName>
        <fullName evidence="4">Initiator RepB protein</fullName>
    </submittedName>
</protein>
<evidence type="ECO:0000256" key="2">
    <source>
        <dbReference type="SAM" id="MobiDB-lite"/>
    </source>
</evidence>
<dbReference type="GO" id="GO:0006270">
    <property type="term" value="P:DNA replication initiation"/>
    <property type="evidence" value="ECO:0007669"/>
    <property type="project" value="InterPro"/>
</dbReference>
<name>A0A510JKI1_9FUSO</name>
<dbReference type="Pfam" id="PF01051">
    <property type="entry name" value="Rep3_N"/>
    <property type="match status" value="1"/>
</dbReference>
<dbReference type="InterPro" id="IPR036390">
    <property type="entry name" value="WH_DNA-bd_sf"/>
</dbReference>
<dbReference type="AlphaFoldDB" id="A0A510JKI1"/>
<accession>A0A510JKI1</accession>
<dbReference type="SUPFAM" id="SSF46785">
    <property type="entry name" value="Winged helix' DNA-binding domain"/>
    <property type="match status" value="1"/>
</dbReference>
<evidence type="ECO:0000256" key="1">
    <source>
        <dbReference type="ARBA" id="ARBA00038283"/>
    </source>
</evidence>
<reference evidence="4 5" key="1">
    <citation type="submission" date="2019-07" db="EMBL/GenBank/DDBJ databases">
        <title>Complete Genome Sequence of Leptotrichia hofstadii Strain JCM16775.</title>
        <authorList>
            <person name="Watanabe S."/>
            <person name="Cui L."/>
        </authorList>
    </citation>
    <scope>NUCLEOTIDE SEQUENCE [LARGE SCALE GENOMIC DNA]</scope>
    <source>
        <strain evidence="4 5">JCM16775</strain>
        <plasmid evidence="5">pjcm16775-1 dna</plasmid>
    </source>
</reference>
<evidence type="ECO:0000313" key="4">
    <source>
        <dbReference type="EMBL" id="BBM39767.1"/>
    </source>
</evidence>
<feature type="region of interest" description="Disordered" evidence="2">
    <location>
        <begin position="234"/>
        <end position="254"/>
    </location>
</feature>
<dbReference type="EMBL" id="AP019824">
    <property type="protein sequence ID" value="BBM39767.1"/>
    <property type="molecule type" value="Genomic_DNA"/>
</dbReference>
<dbReference type="Gene3D" id="1.10.10.10">
    <property type="entry name" value="Winged helix-like DNA-binding domain superfamily/Winged helix DNA-binding domain"/>
    <property type="match status" value="1"/>
</dbReference>
<gene>
    <name evidence="4" type="ORF">JCM16775_p1016</name>
</gene>
<evidence type="ECO:0000313" key="5">
    <source>
        <dbReference type="Proteomes" id="UP000321892"/>
    </source>
</evidence>
<dbReference type="GO" id="GO:0003887">
    <property type="term" value="F:DNA-directed DNA polymerase activity"/>
    <property type="evidence" value="ECO:0007669"/>
    <property type="project" value="InterPro"/>
</dbReference>
<dbReference type="Proteomes" id="UP000321892">
    <property type="component" value="Plasmid pjcm16775-1 dna"/>
</dbReference>
<feature type="domain" description="Initiator Rep protein WH1" evidence="3">
    <location>
        <begin position="7"/>
        <end position="153"/>
    </location>
</feature>
<evidence type="ECO:0000259" key="3">
    <source>
        <dbReference type="Pfam" id="PF01051"/>
    </source>
</evidence>
<sequence length="360" mass="42513">MVMKNKIVKYDNDFNTVGLRGFTAEELDLLMTILHRVRNREIEEIKFSYYELKQLIKSEKKPTIEQFSKSIMNINKKLLALNFALVENDEIIQFALFKEFRTSPKKQILTVSVSERFKFLLNDFDPGKWTRFELEEFVDLKSSYTKEFYRRMKQFRSTGFWKCGIEEFRNLLDIPEKYRITDIDAWVLKPIQKELGEKYNLKIEKKYGFSGGRGRSRVTGFEFKFSTEKKVDIVAGNEEEDNPNPLSKPRKQKKKEEIKVVPEIKSKIIEAIPKQEKEKTLREKIKAKLEDNNMEIVKLKAMYEGLKGNVQLKKMTDQYPGKIQKIKDINMQLEAIFEADEENLTQEIIKLAEELLVSKV</sequence>
<proteinExistence type="inferred from homology"/>
<keyword evidence="5" id="KW-1185">Reference proteome</keyword>
<comment type="similarity">
    <text evidence="1">Belongs to the initiator RepB protein family.</text>
</comment>
<dbReference type="Pfam" id="PF21205">
    <property type="entry name" value="Rep3_C"/>
    <property type="match status" value="1"/>
</dbReference>